<keyword evidence="2" id="KW-0012">Acyltransferase</keyword>
<keyword evidence="2" id="KW-0808">Transferase</keyword>
<dbReference type="InterPro" id="IPR020843">
    <property type="entry name" value="ER"/>
</dbReference>
<dbReference type="RefSeq" id="WP_055681590.1">
    <property type="nucleotide sequence ID" value="NZ_CXPG01000012.1"/>
</dbReference>
<dbReference type="InterPro" id="IPR013154">
    <property type="entry name" value="ADH-like_N"/>
</dbReference>
<evidence type="ECO:0000259" key="1">
    <source>
        <dbReference type="SMART" id="SM00829"/>
    </source>
</evidence>
<dbReference type="Gene3D" id="3.90.180.10">
    <property type="entry name" value="Medium-chain alcohol dehydrogenases, catalytic domain"/>
    <property type="match status" value="1"/>
</dbReference>
<dbReference type="EMBL" id="CXPG01000012">
    <property type="protein sequence ID" value="CTQ32143.1"/>
    <property type="molecule type" value="Genomic_DNA"/>
</dbReference>
<proteinExistence type="predicted"/>
<dbReference type="InterPro" id="IPR036291">
    <property type="entry name" value="NAD(P)-bd_dom_sf"/>
</dbReference>
<dbReference type="PANTHER" id="PTHR43677">
    <property type="entry name" value="SHORT-CHAIN DEHYDROGENASE/REDUCTASE"/>
    <property type="match status" value="1"/>
</dbReference>
<dbReference type="PANTHER" id="PTHR43677:SF4">
    <property type="entry name" value="QUINONE OXIDOREDUCTASE-LIKE PROTEIN 2"/>
    <property type="match status" value="1"/>
</dbReference>
<dbReference type="InterPro" id="IPR011032">
    <property type="entry name" value="GroES-like_sf"/>
</dbReference>
<dbReference type="AlphaFoldDB" id="A0A0M6XPN5"/>
<reference evidence="2 3" key="1">
    <citation type="submission" date="2015-07" db="EMBL/GenBank/DDBJ databases">
        <authorList>
            <person name="Noorani M."/>
        </authorList>
    </citation>
    <scope>NUCLEOTIDE SEQUENCE [LARGE SCALE GENOMIC DNA]</scope>
    <source>
        <strain evidence="2 3">CECT 5088</strain>
    </source>
</reference>
<name>A0A0M6XPN5_9RHOB</name>
<dbReference type="Pfam" id="PF00107">
    <property type="entry name" value="ADH_zinc_N"/>
    <property type="match status" value="1"/>
</dbReference>
<protein>
    <submittedName>
        <fullName evidence="2">Beta-ketoacyl-acyl-carrier-protein synthase I</fullName>
        <ecNumber evidence="2">2.3.1.41</ecNumber>
    </submittedName>
</protein>
<dbReference type="SMART" id="SM00829">
    <property type="entry name" value="PKS_ER"/>
    <property type="match status" value="1"/>
</dbReference>
<dbReference type="InterPro" id="IPR013149">
    <property type="entry name" value="ADH-like_C"/>
</dbReference>
<dbReference type="CDD" id="cd08241">
    <property type="entry name" value="QOR1"/>
    <property type="match status" value="1"/>
</dbReference>
<dbReference type="Pfam" id="PF08240">
    <property type="entry name" value="ADH_N"/>
    <property type="match status" value="1"/>
</dbReference>
<dbReference type="InterPro" id="IPR051397">
    <property type="entry name" value="Zn-ADH-like_protein"/>
</dbReference>
<sequence length="319" mass="32744">MRAYQVTGPGTAGLVHDLDRPTPGAGQVALEIEAAALNFADLLMIEGSYQDTPSLPFVPGMEVCGTVSAHGPDVTGPAIGTRVAVFGGHGGLAQYGCFPADRAVPVPDDMPSDVAAAFIVAWSTSHVALTHRARLQAGERLLVLGAAGGVGLTAVDLGARMGAEVVAMARGADKLAIAGQHGAAHLIDAETPDLRGALKALGGVDVVYDAVGGDAAQAAFRAIRPGGRYLVIGFASGTVPTFPANHLMVKNVDLIGFYWGGTLTFAPKVITDSIAALFGMYAAGDIRPHISHSLPLERVEEALGLLRDRKATGKVVVTI</sequence>
<dbReference type="EC" id="2.3.1.41" evidence="2"/>
<dbReference type="Gene3D" id="3.40.50.720">
    <property type="entry name" value="NAD(P)-binding Rossmann-like Domain"/>
    <property type="match status" value="1"/>
</dbReference>
<accession>A0A0M6XPN5</accession>
<dbReference type="GO" id="GO:0016491">
    <property type="term" value="F:oxidoreductase activity"/>
    <property type="evidence" value="ECO:0007669"/>
    <property type="project" value="InterPro"/>
</dbReference>
<evidence type="ECO:0000313" key="2">
    <source>
        <dbReference type="EMBL" id="CTQ32143.1"/>
    </source>
</evidence>
<dbReference type="STRING" id="282197.SAMN04488517_10487"/>
<evidence type="ECO:0000313" key="3">
    <source>
        <dbReference type="Proteomes" id="UP000048908"/>
    </source>
</evidence>
<dbReference type="OrthoDB" id="4190732at2"/>
<dbReference type="GO" id="GO:0004315">
    <property type="term" value="F:3-oxoacyl-[acyl-carrier-protein] synthase activity"/>
    <property type="evidence" value="ECO:0007669"/>
    <property type="project" value="UniProtKB-EC"/>
</dbReference>
<keyword evidence="3" id="KW-1185">Reference proteome</keyword>
<dbReference type="Proteomes" id="UP000048908">
    <property type="component" value="Unassembled WGS sequence"/>
</dbReference>
<feature type="domain" description="Enoyl reductase (ER)" evidence="1">
    <location>
        <begin position="10"/>
        <end position="317"/>
    </location>
</feature>
<dbReference type="SUPFAM" id="SSF51735">
    <property type="entry name" value="NAD(P)-binding Rossmann-fold domains"/>
    <property type="match status" value="1"/>
</dbReference>
<gene>
    <name evidence="2" type="primary">ppsC_1</name>
    <name evidence="2" type="ORF">JAN5088_00906</name>
</gene>
<dbReference type="SUPFAM" id="SSF50129">
    <property type="entry name" value="GroES-like"/>
    <property type="match status" value="1"/>
</dbReference>
<organism evidence="2 3">
    <name type="scientific">Jannaschia rubra</name>
    <dbReference type="NCBI Taxonomy" id="282197"/>
    <lineage>
        <taxon>Bacteria</taxon>
        <taxon>Pseudomonadati</taxon>
        <taxon>Pseudomonadota</taxon>
        <taxon>Alphaproteobacteria</taxon>
        <taxon>Rhodobacterales</taxon>
        <taxon>Roseobacteraceae</taxon>
        <taxon>Jannaschia</taxon>
    </lineage>
</organism>